<evidence type="ECO:0000313" key="5">
    <source>
        <dbReference type="EMBL" id="KCZ73127.1"/>
    </source>
</evidence>
<reference evidence="5 6" key="1">
    <citation type="journal article" date="2013" name="Nature">
        <title>Anaerobic oxidation of methane coupled to nitrate reduction in a novel archaeal lineage.</title>
        <authorList>
            <person name="Haroon M.F."/>
            <person name="Hu S."/>
            <person name="Shi Y."/>
            <person name="Imelfort M."/>
            <person name="Keller J."/>
            <person name="Hugenholtz P."/>
            <person name="Yuan Z."/>
            <person name="Tyson G.W."/>
        </authorList>
    </citation>
    <scope>NUCLEOTIDE SEQUENCE [LARGE SCALE GENOMIC DNA]</scope>
    <source>
        <strain evidence="5 6">ANME-2d</strain>
    </source>
</reference>
<protein>
    <submittedName>
        <fullName evidence="5">2-polyprenyl-6-methoxyphenol hydroxylase-like oxidoreductase</fullName>
    </submittedName>
</protein>
<dbReference type="GO" id="GO:0071949">
    <property type="term" value="F:FAD binding"/>
    <property type="evidence" value="ECO:0007669"/>
    <property type="project" value="InterPro"/>
</dbReference>
<feature type="domain" description="FAD-binding" evidence="4">
    <location>
        <begin position="14"/>
        <end position="73"/>
    </location>
</feature>
<name>A0A062V737_9EURY</name>
<dbReference type="PANTHER" id="PTHR43004">
    <property type="entry name" value="TRK SYSTEM POTASSIUM UPTAKE PROTEIN"/>
    <property type="match status" value="1"/>
</dbReference>
<evidence type="ECO:0000256" key="2">
    <source>
        <dbReference type="ARBA" id="ARBA00022630"/>
    </source>
</evidence>
<gene>
    <name evidence="5" type="ORF">ANME2D_00186</name>
</gene>
<evidence type="ECO:0000313" key="6">
    <source>
        <dbReference type="Proteomes" id="UP000027153"/>
    </source>
</evidence>
<comment type="cofactor">
    <cofactor evidence="1">
        <name>FAD</name>
        <dbReference type="ChEBI" id="CHEBI:57692"/>
    </cofactor>
</comment>
<keyword evidence="2" id="KW-0285">Flavoprotein</keyword>
<dbReference type="InterPro" id="IPR050641">
    <property type="entry name" value="RIFMO-like"/>
</dbReference>
<dbReference type="EMBL" id="JMIY01000001">
    <property type="protein sequence ID" value="KCZ73127.1"/>
    <property type="molecule type" value="Genomic_DNA"/>
</dbReference>
<evidence type="ECO:0000256" key="1">
    <source>
        <dbReference type="ARBA" id="ARBA00001974"/>
    </source>
</evidence>
<keyword evidence="6" id="KW-1185">Reference proteome</keyword>
<keyword evidence="3" id="KW-0274">FAD</keyword>
<organism evidence="5 6">
    <name type="scientific">Candidatus Methanoperedens nitratireducens</name>
    <dbReference type="NCBI Taxonomy" id="1392998"/>
    <lineage>
        <taxon>Archaea</taxon>
        <taxon>Methanobacteriati</taxon>
        <taxon>Methanobacteriota</taxon>
        <taxon>Stenosarchaea group</taxon>
        <taxon>Methanomicrobia</taxon>
        <taxon>Methanosarcinales</taxon>
        <taxon>ANME-2 cluster</taxon>
        <taxon>Candidatus Methanoperedentaceae</taxon>
        <taxon>Candidatus Methanoperedens</taxon>
    </lineage>
</organism>
<dbReference type="PANTHER" id="PTHR43004:SF19">
    <property type="entry name" value="BINDING MONOOXYGENASE, PUTATIVE (JCVI)-RELATED"/>
    <property type="match status" value="1"/>
</dbReference>
<dbReference type="GO" id="GO:0016709">
    <property type="term" value="F:oxidoreductase activity, acting on paired donors, with incorporation or reduction of molecular oxygen, NAD(P)H as one donor, and incorporation of one atom of oxygen"/>
    <property type="evidence" value="ECO:0007669"/>
    <property type="project" value="UniProtKB-ARBA"/>
</dbReference>
<dbReference type="InterPro" id="IPR036188">
    <property type="entry name" value="FAD/NAD-bd_sf"/>
</dbReference>
<dbReference type="Pfam" id="PF01494">
    <property type="entry name" value="FAD_binding_3"/>
    <property type="match status" value="1"/>
</dbReference>
<dbReference type="Gene3D" id="3.50.50.60">
    <property type="entry name" value="FAD/NAD(P)-binding domain"/>
    <property type="match status" value="1"/>
</dbReference>
<evidence type="ECO:0000259" key="4">
    <source>
        <dbReference type="Pfam" id="PF01494"/>
    </source>
</evidence>
<dbReference type="InterPro" id="IPR002938">
    <property type="entry name" value="FAD-bd"/>
</dbReference>
<evidence type="ECO:0000256" key="3">
    <source>
        <dbReference type="ARBA" id="ARBA00022827"/>
    </source>
</evidence>
<comment type="caution">
    <text evidence="5">The sequence shown here is derived from an EMBL/GenBank/DDBJ whole genome shotgun (WGS) entry which is preliminary data.</text>
</comment>
<accession>A0A062V737</accession>
<proteinExistence type="predicted"/>
<dbReference type="SUPFAM" id="SSF51905">
    <property type="entry name" value="FAD/NAD(P)-binding domain"/>
    <property type="match status" value="1"/>
</dbReference>
<dbReference type="Proteomes" id="UP000027153">
    <property type="component" value="Unassembled WGS sequence"/>
</dbReference>
<dbReference type="AlphaFoldDB" id="A0A062V737"/>
<sequence>MKGIKIGMGDANRIVIVGAGPVGLSLALGLARQGERSVLLEQKKATSKHSKAPGIHVRTREIFRQWGIEERFLDV</sequence>